<dbReference type="Gene3D" id="3.40.50.150">
    <property type="entry name" value="Vaccinia Virus protein VP39"/>
    <property type="match status" value="1"/>
</dbReference>
<evidence type="ECO:0000256" key="1">
    <source>
        <dbReference type="ARBA" id="ARBA00022603"/>
    </source>
</evidence>
<dbReference type="CDD" id="cd02440">
    <property type="entry name" value="AdoMet_MTases"/>
    <property type="match status" value="1"/>
</dbReference>
<dbReference type="EMBL" id="CP001344">
    <property type="protein sequence ID" value="ACL45347.1"/>
    <property type="molecule type" value="Genomic_DNA"/>
</dbReference>
<keyword evidence="3" id="KW-0949">S-adenosyl-L-methionine</keyword>
<evidence type="ECO:0000313" key="5">
    <source>
        <dbReference type="EMBL" id="ACL45347.1"/>
    </source>
</evidence>
<protein>
    <submittedName>
        <fullName evidence="5">Histone methylation DOT1 family protein</fullName>
    </submittedName>
</protein>
<keyword evidence="1" id="KW-0489">Methyltransferase</keyword>
<dbReference type="PANTHER" id="PTHR13610:SF11">
    <property type="entry name" value="METHYLTRANSFERASE DOMAIN-CONTAINING PROTEIN"/>
    <property type="match status" value="1"/>
</dbReference>
<feature type="domain" description="Methyltransferase" evidence="4">
    <location>
        <begin position="77"/>
        <end position="180"/>
    </location>
</feature>
<dbReference type="KEGG" id="cyn:Cyan7425_3012"/>
<sequence length="207" mass="22524">MLSLPIQFIPLLLGIGLASSGLNDTSSLFHEPGVAVWGTKAIAQVPAPAQPHSPYVPSTLSVVEEMLRVAQVTNNDLVYDLGSGDGRVVIIAAQKYGARGVGVDIDPQRIQEAKVNAQRAGVSDRVRFIQQDLFQTDISAATVVTLYLLPEANLQLRPKLLRELKPGTRIVSNTFRMGNWKPEQAVYVNGRGVYLWVVPTSVPEALR</sequence>
<reference evidence="5" key="1">
    <citation type="submission" date="2009-01" db="EMBL/GenBank/DDBJ databases">
        <title>Complete sequence of chromosome Cyanothece sp. PCC 7425.</title>
        <authorList>
            <consortium name="US DOE Joint Genome Institute"/>
            <person name="Lucas S."/>
            <person name="Copeland A."/>
            <person name="Lapidus A."/>
            <person name="Glavina del Rio T."/>
            <person name="Dalin E."/>
            <person name="Tice H."/>
            <person name="Bruce D."/>
            <person name="Goodwin L."/>
            <person name="Pitluck S."/>
            <person name="Sims D."/>
            <person name="Meineke L."/>
            <person name="Brettin T."/>
            <person name="Detter J.C."/>
            <person name="Han C."/>
            <person name="Larimer F."/>
            <person name="Land M."/>
            <person name="Hauser L."/>
            <person name="Kyrpides N."/>
            <person name="Ovchinnikova G."/>
            <person name="Liberton M."/>
            <person name="Stoeckel J."/>
            <person name="Banerjee A."/>
            <person name="Singh A."/>
            <person name="Page L."/>
            <person name="Sato H."/>
            <person name="Zhao L."/>
            <person name="Sherman L."/>
            <person name="Pakrasi H."/>
            <person name="Richardson P."/>
        </authorList>
    </citation>
    <scope>NUCLEOTIDE SEQUENCE</scope>
    <source>
        <strain evidence="5">PCC 7425</strain>
    </source>
</reference>
<dbReference type="SUPFAM" id="SSF53335">
    <property type="entry name" value="S-adenosyl-L-methionine-dependent methyltransferases"/>
    <property type="match status" value="1"/>
</dbReference>
<accession>B8HLY7</accession>
<dbReference type="GO" id="GO:0016279">
    <property type="term" value="F:protein-lysine N-methyltransferase activity"/>
    <property type="evidence" value="ECO:0007669"/>
    <property type="project" value="InterPro"/>
</dbReference>
<dbReference type="InterPro" id="IPR025714">
    <property type="entry name" value="Methyltranfer_dom"/>
</dbReference>
<evidence type="ECO:0000256" key="2">
    <source>
        <dbReference type="ARBA" id="ARBA00022679"/>
    </source>
</evidence>
<evidence type="ECO:0000259" key="4">
    <source>
        <dbReference type="Pfam" id="PF13847"/>
    </source>
</evidence>
<dbReference type="eggNOG" id="COG2890">
    <property type="taxonomic scope" value="Bacteria"/>
</dbReference>
<dbReference type="PANTHER" id="PTHR13610">
    <property type="entry name" value="METHYLTRANSFERASE DOMAIN-CONTAINING PROTEIN"/>
    <property type="match status" value="1"/>
</dbReference>
<dbReference type="GO" id="GO:0032259">
    <property type="term" value="P:methylation"/>
    <property type="evidence" value="ECO:0007669"/>
    <property type="project" value="UniProtKB-KW"/>
</dbReference>
<dbReference type="OrthoDB" id="281208at2"/>
<dbReference type="Pfam" id="PF13847">
    <property type="entry name" value="Methyltransf_31"/>
    <property type="match status" value="1"/>
</dbReference>
<dbReference type="AlphaFoldDB" id="B8HLY7"/>
<dbReference type="InterPro" id="IPR029063">
    <property type="entry name" value="SAM-dependent_MTases_sf"/>
</dbReference>
<keyword evidence="2" id="KW-0808">Transferase</keyword>
<proteinExistence type="predicted"/>
<dbReference type="STRING" id="395961.Cyan7425_3012"/>
<dbReference type="InterPro" id="IPR026170">
    <property type="entry name" value="FAM173A/B"/>
</dbReference>
<name>B8HLY7_CYAP4</name>
<evidence type="ECO:0000256" key="3">
    <source>
        <dbReference type="ARBA" id="ARBA00022691"/>
    </source>
</evidence>
<organism evidence="5">
    <name type="scientific">Cyanothece sp. (strain PCC 7425 / ATCC 29141)</name>
    <dbReference type="NCBI Taxonomy" id="395961"/>
    <lineage>
        <taxon>Bacteria</taxon>
        <taxon>Bacillati</taxon>
        <taxon>Cyanobacteriota</taxon>
        <taxon>Cyanophyceae</taxon>
        <taxon>Gomontiellales</taxon>
        <taxon>Cyanothecaceae</taxon>
        <taxon>Cyanothece</taxon>
    </lineage>
</organism>
<gene>
    <name evidence="5" type="ordered locus">Cyan7425_3012</name>
</gene>
<dbReference type="HOGENOM" id="CLU_068443_2_0_3"/>